<evidence type="ECO:0000313" key="3">
    <source>
        <dbReference type="Proteomes" id="UP001175000"/>
    </source>
</evidence>
<evidence type="ECO:0000256" key="1">
    <source>
        <dbReference type="SAM" id="SignalP"/>
    </source>
</evidence>
<keyword evidence="1" id="KW-0732">Signal</keyword>
<proteinExistence type="predicted"/>
<dbReference type="Proteomes" id="UP001175000">
    <property type="component" value="Unassembled WGS sequence"/>
</dbReference>
<evidence type="ECO:0000313" key="2">
    <source>
        <dbReference type="EMBL" id="KAK0614649.1"/>
    </source>
</evidence>
<feature type="signal peptide" evidence="1">
    <location>
        <begin position="1"/>
        <end position="17"/>
    </location>
</feature>
<organism evidence="2 3">
    <name type="scientific">Immersiella caudata</name>
    <dbReference type="NCBI Taxonomy" id="314043"/>
    <lineage>
        <taxon>Eukaryota</taxon>
        <taxon>Fungi</taxon>
        <taxon>Dikarya</taxon>
        <taxon>Ascomycota</taxon>
        <taxon>Pezizomycotina</taxon>
        <taxon>Sordariomycetes</taxon>
        <taxon>Sordariomycetidae</taxon>
        <taxon>Sordariales</taxon>
        <taxon>Lasiosphaeriaceae</taxon>
        <taxon>Immersiella</taxon>
    </lineage>
</organism>
<sequence>MKITSILFAGLASSAVAAPLDARIVAQEFDVSEFSAGCVPHGTQCSIGFKVATNQMPYPTQCTFTGAPLGSSSIPDVGFTTCQDPSIIWSFRRVIVGDGVAPFYEFALATAEQSLAASTFFPGSQFPLIRDGSSFHQTFTGDNRFVVQ</sequence>
<comment type="caution">
    <text evidence="2">The sequence shown here is derived from an EMBL/GenBank/DDBJ whole genome shotgun (WGS) entry which is preliminary data.</text>
</comment>
<dbReference type="EMBL" id="JAULSU010000006">
    <property type="protein sequence ID" value="KAK0614649.1"/>
    <property type="molecule type" value="Genomic_DNA"/>
</dbReference>
<feature type="chain" id="PRO_5041228523" description="Hypersensitive response-inducing protein" evidence="1">
    <location>
        <begin position="18"/>
        <end position="148"/>
    </location>
</feature>
<accession>A0AA39WFV7</accession>
<reference evidence="2" key="1">
    <citation type="submission" date="2023-06" db="EMBL/GenBank/DDBJ databases">
        <title>Genome-scale phylogeny and comparative genomics of the fungal order Sordariales.</title>
        <authorList>
            <consortium name="Lawrence Berkeley National Laboratory"/>
            <person name="Hensen N."/>
            <person name="Bonometti L."/>
            <person name="Westerberg I."/>
            <person name="Brannstrom I.O."/>
            <person name="Guillou S."/>
            <person name="Cros-Aarteil S."/>
            <person name="Calhoun S."/>
            <person name="Haridas S."/>
            <person name="Kuo A."/>
            <person name="Mondo S."/>
            <person name="Pangilinan J."/>
            <person name="Riley R."/>
            <person name="Labutti K."/>
            <person name="Andreopoulos B."/>
            <person name="Lipzen A."/>
            <person name="Chen C."/>
            <person name="Yanf M."/>
            <person name="Daum C."/>
            <person name="Ng V."/>
            <person name="Clum A."/>
            <person name="Steindorff A."/>
            <person name="Ohm R."/>
            <person name="Martin F."/>
            <person name="Silar P."/>
            <person name="Natvig D."/>
            <person name="Lalanne C."/>
            <person name="Gautier V."/>
            <person name="Ament-Velasquez S.L."/>
            <person name="Kruys A."/>
            <person name="Hutchinson M.I."/>
            <person name="Powell A.J."/>
            <person name="Barry K."/>
            <person name="Miller A.N."/>
            <person name="Grigoriev I.V."/>
            <person name="Debuchy R."/>
            <person name="Gladieux P."/>
            <person name="Thoren M.H."/>
            <person name="Johannesson H."/>
        </authorList>
    </citation>
    <scope>NUCLEOTIDE SEQUENCE</scope>
    <source>
        <strain evidence="2">CBS 606.72</strain>
    </source>
</reference>
<dbReference type="AlphaFoldDB" id="A0AA39WFV7"/>
<keyword evidence="3" id="KW-1185">Reference proteome</keyword>
<name>A0AA39WFV7_9PEZI</name>
<evidence type="ECO:0008006" key="4">
    <source>
        <dbReference type="Google" id="ProtNLM"/>
    </source>
</evidence>
<protein>
    <recommendedName>
        <fullName evidence="4">Hypersensitive response-inducing protein</fullName>
    </recommendedName>
</protein>
<gene>
    <name evidence="2" type="ORF">B0T14DRAFT_312159</name>
</gene>